<dbReference type="KEGG" id="bsan:CHH28_06990"/>
<sequence>MVRITSLALLASVILATSAQAEDKVCFYQDAEYRGTEWCYGVEQVSWVGSAVNDKTSSIKTYGNAYVDIFEHSQYRGQQARIMANTYRMDDLNDGISSFTVGVRDSNDFACLFEHPGFRGTPHCLQAGQQQTDLDRVALGRNKASSVMVIGDAAVDVFQYPNLRTDKAHSRLRRSSSNLEVRPGGWLEDDIDSMRVVREARDGGEIAIDILDALNAKAPVNQANVLTSHNAYNSTAYFSGQLIPGPNQRRALVEQLQLGIRSMELDIRAANGWTKVCHSVDCNTNNVTSLRRMLGEIDSWLKGADDNDVVFIYLEDGIDGDTAGYQRLQQDIAWLGDIVYTPGSCQSQPQLSMQQLLANGQRIFFYKDGGNSGCESLPQVLINFESSVAVADINVYESFFSATRFRRAYECDNYFCNNTLTADEALIALENGLNAVGMDMLEEQNLDGAGQRLNRQLWAIDPQDTQQAYAEGRSARMTFFGTRYLALSWDEARPYACRNHAGDWQVTQTTGTLDLGMQACDSEYPGYVFDTPLSAYEAKKLRQVMTSGSDIHVNFGVEQGRWQAGKWGELSAR</sequence>
<feature type="domain" description="Calcium-dependent cell adhesion molecule N-terminal" evidence="2">
    <location>
        <begin position="23"/>
        <end position="101"/>
    </location>
</feature>
<dbReference type="Gene3D" id="2.60.20.10">
    <property type="entry name" value="Crystallins"/>
    <property type="match status" value="2"/>
</dbReference>
<reference evidence="3 4" key="1">
    <citation type="submission" date="2017-07" db="EMBL/GenBank/DDBJ databases">
        <title>Annotated genome sequence of Bacterioplanes sanyensis isolated from Red Sea.</title>
        <authorList>
            <person name="Rehman Z.U."/>
        </authorList>
    </citation>
    <scope>NUCLEOTIDE SEQUENCE [LARGE SCALE GENOMIC DNA]</scope>
    <source>
        <strain evidence="3 4">NV9</strain>
    </source>
</reference>
<dbReference type="Gene3D" id="3.20.20.190">
    <property type="entry name" value="Phosphatidylinositol (PI) phosphodiesterase"/>
    <property type="match status" value="1"/>
</dbReference>
<dbReference type="Proteomes" id="UP000202440">
    <property type="component" value="Chromosome"/>
</dbReference>
<evidence type="ECO:0000256" key="1">
    <source>
        <dbReference type="SAM" id="SignalP"/>
    </source>
</evidence>
<name>A0A222FIF1_9GAMM</name>
<dbReference type="EMBL" id="CP022530">
    <property type="protein sequence ID" value="ASP38432.1"/>
    <property type="molecule type" value="Genomic_DNA"/>
</dbReference>
<dbReference type="GO" id="GO:0098609">
    <property type="term" value="P:cell-cell adhesion"/>
    <property type="evidence" value="ECO:0007669"/>
    <property type="project" value="InterPro"/>
</dbReference>
<dbReference type="AlphaFoldDB" id="A0A222FIF1"/>
<dbReference type="InterPro" id="IPR017946">
    <property type="entry name" value="PLC-like_Pdiesterase_TIM-brl"/>
</dbReference>
<dbReference type="PROSITE" id="PS50007">
    <property type="entry name" value="PIPLC_X_DOMAIN"/>
    <property type="match status" value="1"/>
</dbReference>
<dbReference type="SUPFAM" id="SSF49695">
    <property type="entry name" value="gamma-Crystallin-like"/>
    <property type="match status" value="2"/>
</dbReference>
<dbReference type="InterPro" id="IPR011024">
    <property type="entry name" value="G_crystallin-like"/>
</dbReference>
<feature type="signal peptide" evidence="1">
    <location>
        <begin position="1"/>
        <end position="21"/>
    </location>
</feature>
<dbReference type="RefSeq" id="WP_094059626.1">
    <property type="nucleotide sequence ID" value="NZ_CP022530.1"/>
</dbReference>
<dbReference type="Pfam" id="PF26146">
    <property type="entry name" value="PI-PLC_X"/>
    <property type="match status" value="1"/>
</dbReference>
<dbReference type="GO" id="GO:0008081">
    <property type="term" value="F:phosphoric diester hydrolase activity"/>
    <property type="evidence" value="ECO:0007669"/>
    <property type="project" value="InterPro"/>
</dbReference>
<keyword evidence="4" id="KW-1185">Reference proteome</keyword>
<dbReference type="PANTHER" id="PTHR13593">
    <property type="match status" value="1"/>
</dbReference>
<dbReference type="InterPro" id="IPR015059">
    <property type="entry name" value="Ca_cell_adhesion_N_dom"/>
</dbReference>
<protein>
    <recommendedName>
        <fullName evidence="2">Calcium-dependent cell adhesion molecule N-terminal domain-containing protein</fullName>
    </recommendedName>
</protein>
<evidence type="ECO:0000259" key="2">
    <source>
        <dbReference type="Pfam" id="PF08964"/>
    </source>
</evidence>
<evidence type="ECO:0000313" key="4">
    <source>
        <dbReference type="Proteomes" id="UP000202440"/>
    </source>
</evidence>
<dbReference type="InterPro" id="IPR051057">
    <property type="entry name" value="PI-PLC_domain"/>
</dbReference>
<feature type="chain" id="PRO_5011990727" description="Calcium-dependent cell adhesion molecule N-terminal domain-containing protein" evidence="1">
    <location>
        <begin position="22"/>
        <end position="573"/>
    </location>
</feature>
<evidence type="ECO:0000313" key="3">
    <source>
        <dbReference type="EMBL" id="ASP38432.1"/>
    </source>
</evidence>
<dbReference type="SUPFAM" id="SSF51695">
    <property type="entry name" value="PLC-like phosphodiesterases"/>
    <property type="match status" value="1"/>
</dbReference>
<keyword evidence="1" id="KW-0732">Signal</keyword>
<proteinExistence type="predicted"/>
<dbReference type="OrthoDB" id="5740202at2"/>
<organism evidence="3 4">
    <name type="scientific">Bacterioplanes sanyensis</name>
    <dbReference type="NCBI Taxonomy" id="1249553"/>
    <lineage>
        <taxon>Bacteria</taxon>
        <taxon>Pseudomonadati</taxon>
        <taxon>Pseudomonadota</taxon>
        <taxon>Gammaproteobacteria</taxon>
        <taxon>Oceanospirillales</taxon>
        <taxon>Oceanospirillaceae</taxon>
        <taxon>Bacterioplanes</taxon>
    </lineage>
</organism>
<accession>A0A222FIF1</accession>
<dbReference type="GO" id="GO:0016020">
    <property type="term" value="C:membrane"/>
    <property type="evidence" value="ECO:0007669"/>
    <property type="project" value="InterPro"/>
</dbReference>
<dbReference type="Pfam" id="PF08964">
    <property type="entry name" value="Crystall_3"/>
    <property type="match status" value="1"/>
</dbReference>
<dbReference type="PANTHER" id="PTHR13593:SF140">
    <property type="entry name" value="PLC-LIKE PHOSPHODIESTERASE"/>
    <property type="match status" value="1"/>
</dbReference>
<gene>
    <name evidence="3" type="ORF">CHH28_06990</name>
</gene>
<dbReference type="GO" id="GO:0006629">
    <property type="term" value="P:lipid metabolic process"/>
    <property type="evidence" value="ECO:0007669"/>
    <property type="project" value="InterPro"/>
</dbReference>